<dbReference type="AlphaFoldDB" id="A0A9D4W126"/>
<evidence type="ECO:0008006" key="3">
    <source>
        <dbReference type="Google" id="ProtNLM"/>
    </source>
</evidence>
<comment type="caution">
    <text evidence="1">The sequence shown here is derived from an EMBL/GenBank/DDBJ whole genome shotgun (WGS) entry which is preliminary data.</text>
</comment>
<dbReference type="EMBL" id="JAMSHJ010000007">
    <property type="protein sequence ID" value="KAI5392545.1"/>
    <property type="molecule type" value="Genomic_DNA"/>
</dbReference>
<dbReference type="PANTHER" id="PTHR11439">
    <property type="entry name" value="GAG-POL-RELATED RETROTRANSPOSON"/>
    <property type="match status" value="1"/>
</dbReference>
<keyword evidence="2" id="KW-1185">Reference proteome</keyword>
<dbReference type="Proteomes" id="UP001058974">
    <property type="component" value="Chromosome 7"/>
</dbReference>
<reference evidence="1 2" key="1">
    <citation type="journal article" date="2022" name="Nat. Genet.">
        <title>Improved pea reference genome and pan-genome highlight genomic features and evolutionary characteristics.</title>
        <authorList>
            <person name="Yang T."/>
            <person name="Liu R."/>
            <person name="Luo Y."/>
            <person name="Hu S."/>
            <person name="Wang D."/>
            <person name="Wang C."/>
            <person name="Pandey M.K."/>
            <person name="Ge S."/>
            <person name="Xu Q."/>
            <person name="Li N."/>
            <person name="Li G."/>
            <person name="Huang Y."/>
            <person name="Saxena R.K."/>
            <person name="Ji Y."/>
            <person name="Li M."/>
            <person name="Yan X."/>
            <person name="He Y."/>
            <person name="Liu Y."/>
            <person name="Wang X."/>
            <person name="Xiang C."/>
            <person name="Varshney R.K."/>
            <person name="Ding H."/>
            <person name="Gao S."/>
            <person name="Zong X."/>
        </authorList>
    </citation>
    <scope>NUCLEOTIDE SEQUENCE [LARGE SCALE GENOMIC DNA]</scope>
    <source>
        <strain evidence="1 2">cv. Zhongwan 6</strain>
    </source>
</reference>
<evidence type="ECO:0000313" key="2">
    <source>
        <dbReference type="Proteomes" id="UP001058974"/>
    </source>
</evidence>
<name>A0A9D4W126_PEA</name>
<organism evidence="1 2">
    <name type="scientific">Pisum sativum</name>
    <name type="common">Garden pea</name>
    <name type="synonym">Lathyrus oleraceus</name>
    <dbReference type="NCBI Taxonomy" id="3888"/>
    <lineage>
        <taxon>Eukaryota</taxon>
        <taxon>Viridiplantae</taxon>
        <taxon>Streptophyta</taxon>
        <taxon>Embryophyta</taxon>
        <taxon>Tracheophyta</taxon>
        <taxon>Spermatophyta</taxon>
        <taxon>Magnoliopsida</taxon>
        <taxon>eudicotyledons</taxon>
        <taxon>Gunneridae</taxon>
        <taxon>Pentapetalae</taxon>
        <taxon>rosids</taxon>
        <taxon>fabids</taxon>
        <taxon>Fabales</taxon>
        <taxon>Fabaceae</taxon>
        <taxon>Papilionoideae</taxon>
        <taxon>50 kb inversion clade</taxon>
        <taxon>NPAAA clade</taxon>
        <taxon>Hologalegina</taxon>
        <taxon>IRL clade</taxon>
        <taxon>Fabeae</taxon>
        <taxon>Lathyrus</taxon>
    </lineage>
</organism>
<dbReference type="PANTHER" id="PTHR11439:SF463">
    <property type="entry name" value="REVERSE TRANSCRIPTASE TY1_COPIA-TYPE DOMAIN-CONTAINING PROTEIN"/>
    <property type="match status" value="1"/>
</dbReference>
<gene>
    <name evidence="1" type="ORF">KIW84_077083</name>
</gene>
<accession>A0A9D4W126</accession>
<evidence type="ECO:0000313" key="1">
    <source>
        <dbReference type="EMBL" id="KAI5392545.1"/>
    </source>
</evidence>
<proteinExistence type="predicted"/>
<protein>
    <recommendedName>
        <fullName evidence="3">Mitochondrial protein</fullName>
    </recommendedName>
</protein>
<dbReference type="Gramene" id="Psat07G0708300-T1">
    <property type="protein sequence ID" value="KAI5392545.1"/>
    <property type="gene ID" value="KIW84_077083"/>
</dbReference>
<sequence>MKRNSKAREEFCGDSGEELHGWMTEESGDQLGFRWEQKPSAFDITLLFSSLSNYDSSFTVILVYVDDLVLAGFEVARTSHGISISQHKYCLNLLQQTSLLAVKPASTPMDPSHFLHCDNASTIADPTLFKRLIGKLIYLINSLPDISFSICRLILHLAAPTYIHMRVAFRILRYLKNTSTLGLCFQHNNNMKLTRFSYSDWGLPYHSPLYNRFLFLFKTLFDIFEEQKTTYRFSFFTGSRISGLGEQYL</sequence>